<gene>
    <name evidence="1" type="ORF">OGM63_14610</name>
</gene>
<keyword evidence="2" id="KW-1185">Reference proteome</keyword>
<comment type="caution">
    <text evidence="1">The sequence shown here is derived from an EMBL/GenBank/DDBJ whole genome shotgun (WGS) entry which is preliminary data.</text>
</comment>
<accession>A0ABT3B024</accession>
<name>A0ABT3B024_9CYAN</name>
<reference evidence="1 2" key="1">
    <citation type="submission" date="2022-10" db="EMBL/GenBank/DDBJ databases">
        <title>Identification of biosynthetic pathway for the production of the potent trypsin inhibitor radiosumin.</title>
        <authorList>
            <person name="Fewer D.P."/>
            <person name="Delbaje E."/>
            <person name="Ouyang X."/>
            <person name="Agostino P.D."/>
            <person name="Wahlsten M."/>
            <person name="Jokela J."/>
            <person name="Permi P."/>
            <person name="Haapaniemi E."/>
            <person name="Koistinen H."/>
        </authorList>
    </citation>
    <scope>NUCLEOTIDE SEQUENCE [LARGE SCALE GENOMIC DNA]</scope>
    <source>
        <strain evidence="1 2">NIES-515</strain>
    </source>
</reference>
<proteinExistence type="predicted"/>
<protein>
    <submittedName>
        <fullName evidence="1">Uncharacterized protein</fullName>
    </submittedName>
</protein>
<evidence type="ECO:0000313" key="2">
    <source>
        <dbReference type="Proteomes" id="UP001526143"/>
    </source>
</evidence>
<dbReference type="RefSeq" id="WP_263746309.1">
    <property type="nucleotide sequence ID" value="NZ_JAOWRF010000213.1"/>
</dbReference>
<dbReference type="EMBL" id="JAOWRF010000213">
    <property type="protein sequence ID" value="MCV3214733.1"/>
    <property type="molecule type" value="Genomic_DNA"/>
</dbReference>
<organism evidence="1 2">
    <name type="scientific">Plectonema radiosum NIES-515</name>
    <dbReference type="NCBI Taxonomy" id="2986073"/>
    <lineage>
        <taxon>Bacteria</taxon>
        <taxon>Bacillati</taxon>
        <taxon>Cyanobacteriota</taxon>
        <taxon>Cyanophyceae</taxon>
        <taxon>Oscillatoriophycideae</taxon>
        <taxon>Oscillatoriales</taxon>
        <taxon>Microcoleaceae</taxon>
        <taxon>Plectonema</taxon>
    </lineage>
</organism>
<evidence type="ECO:0000313" key="1">
    <source>
        <dbReference type="EMBL" id="MCV3214733.1"/>
    </source>
</evidence>
<sequence length="45" mass="5099">MSIEFSLEEIKKCLENPDFLSVGLMRSHMIKLHQLAGNPATLLSR</sequence>
<dbReference type="Proteomes" id="UP001526143">
    <property type="component" value="Unassembled WGS sequence"/>
</dbReference>